<dbReference type="AlphaFoldDB" id="M9LEZ6"/>
<reference evidence="1 2" key="1">
    <citation type="submission" date="2012-10" db="EMBL/GenBank/DDBJ databases">
        <title>Draft Genome Sequence of Paenibacillus popilliae ATCC 14706T.</title>
        <authorList>
            <person name="Iiyama K."/>
            <person name="Mori K."/>
            <person name="Mon H."/>
            <person name="Chieda Y."/>
            <person name="Lee J.M."/>
            <person name="Kusakabe T."/>
            <person name="Tashiro K."/>
            <person name="Asano S."/>
            <person name="Yasunaga-Aoki C."/>
            <person name="Shimizu S."/>
        </authorList>
    </citation>
    <scope>NUCLEOTIDE SEQUENCE [LARGE SCALE GENOMIC DNA]</scope>
    <source>
        <strain evidence="1 2">ATCC 14706</strain>
    </source>
</reference>
<keyword evidence="2" id="KW-1185">Reference proteome</keyword>
<evidence type="ECO:0000313" key="1">
    <source>
        <dbReference type="EMBL" id="GAC40725.1"/>
    </source>
</evidence>
<protein>
    <submittedName>
        <fullName evidence="1">Uncharacterized protein</fullName>
    </submittedName>
</protein>
<evidence type="ECO:0000313" key="2">
    <source>
        <dbReference type="Proteomes" id="UP000029453"/>
    </source>
</evidence>
<dbReference type="EMBL" id="BALG01000002">
    <property type="protein sequence ID" value="GAC40725.1"/>
    <property type="molecule type" value="Genomic_DNA"/>
</dbReference>
<name>M9LEZ6_PAEPP</name>
<organism evidence="1 2">
    <name type="scientific">Paenibacillus popilliae ATCC 14706</name>
    <dbReference type="NCBI Taxonomy" id="1212764"/>
    <lineage>
        <taxon>Bacteria</taxon>
        <taxon>Bacillati</taxon>
        <taxon>Bacillota</taxon>
        <taxon>Bacilli</taxon>
        <taxon>Bacillales</taxon>
        <taxon>Paenibacillaceae</taxon>
        <taxon>Paenibacillus</taxon>
    </lineage>
</organism>
<gene>
    <name evidence="1" type="ORF">PPOP_0052</name>
</gene>
<dbReference type="Proteomes" id="UP000029453">
    <property type="component" value="Unassembled WGS sequence"/>
</dbReference>
<comment type="caution">
    <text evidence="1">The sequence shown here is derived from an EMBL/GenBank/DDBJ whole genome shotgun (WGS) entry which is preliminary data.</text>
</comment>
<proteinExistence type="predicted"/>
<accession>M9LEZ6</accession>
<sequence length="106" mass="12165">MMLRPFTAIEHPERSPFFLQAQHEAAYIPSGSRHTGPGAEKIKIHGPVFPPLLHNLNLSWLKPRDSWVVRSIEQNEYMMYHQAIPAVPAVTAIHFLMNMVTITFNF</sequence>